<dbReference type="EMBL" id="CAXAMN010016557">
    <property type="protein sequence ID" value="CAK9048491.1"/>
    <property type="molecule type" value="Genomic_DNA"/>
</dbReference>
<protein>
    <submittedName>
        <fullName evidence="1">Uncharacterized protein</fullName>
    </submittedName>
</protein>
<dbReference type="Pfam" id="PF10250">
    <property type="entry name" value="O-FucT"/>
    <property type="match status" value="1"/>
</dbReference>
<reference evidence="1 2" key="1">
    <citation type="submission" date="2024-02" db="EMBL/GenBank/DDBJ databases">
        <authorList>
            <person name="Chen Y."/>
            <person name="Shah S."/>
            <person name="Dougan E. K."/>
            <person name="Thang M."/>
            <person name="Chan C."/>
        </authorList>
    </citation>
    <scope>NUCLEOTIDE SEQUENCE [LARGE SCALE GENOMIC DNA]</scope>
</reference>
<organism evidence="1 2">
    <name type="scientific">Durusdinium trenchii</name>
    <dbReference type="NCBI Taxonomy" id="1381693"/>
    <lineage>
        <taxon>Eukaryota</taxon>
        <taxon>Sar</taxon>
        <taxon>Alveolata</taxon>
        <taxon>Dinophyceae</taxon>
        <taxon>Suessiales</taxon>
        <taxon>Symbiodiniaceae</taxon>
        <taxon>Durusdinium</taxon>
    </lineage>
</organism>
<dbReference type="Proteomes" id="UP001642484">
    <property type="component" value="Unassembled WGS sequence"/>
</dbReference>
<dbReference type="InterPro" id="IPR019378">
    <property type="entry name" value="GDP-Fuc_O-FucTrfase"/>
</dbReference>
<evidence type="ECO:0000313" key="2">
    <source>
        <dbReference type="Proteomes" id="UP001642484"/>
    </source>
</evidence>
<dbReference type="Gene3D" id="3.40.50.11340">
    <property type="match status" value="1"/>
</dbReference>
<accession>A0ABP0MAH8</accession>
<dbReference type="PANTHER" id="PTHR13398">
    <property type="entry name" value="GDP-FUCOSE PROTEIN O-FUCOSYLTRANSFERASE 2"/>
    <property type="match status" value="1"/>
</dbReference>
<name>A0ABP0MAH8_9DINO</name>
<gene>
    <name evidence="1" type="ORF">CCMP2556_LOCUS24971</name>
</gene>
<keyword evidence="2" id="KW-1185">Reference proteome</keyword>
<dbReference type="InterPro" id="IPR045130">
    <property type="entry name" value="OFUT2-like"/>
</dbReference>
<dbReference type="Gene3D" id="3.40.50.11350">
    <property type="match status" value="1"/>
</dbReference>
<proteinExistence type="predicted"/>
<sequence length="486" mass="54299">MRLWSLATLAYAGRPTVWRAAEEVEGLGLPVGAQIALKGDELLADRRGIAFYNSSAGGEPEESVRPYHIELVHEDDLPSFLYRRTPVSSSVALSYEFVLSEETCRSGRFLLNDPRVGLFHNQRLSYETALDMASALGRILVLPGFFKFPHPNAYDGLEWVPFHELFDLEALRSCYGRVLELEELVQLCGPKVLDQHVTVPFQTLWMRSKTKAPWINGTRPELRWSDVQGTIHRFQPQHSENETKLKLEERLGHMLSPFLKEGVASAQTLRTHGLIARNVSMSDVARCFLPSNETMALAQMVANHSGILGQSRVLGVHLRLFKANTKTSGGYLQTELQAMQESLCNLEPETFSFIASWTLARSFLGFWPSHTYVASNEADEALLAQYMGGLPGPRANPYRPAHYDAALTVPECTEALRSVLVDAIIAAWAEHFIGNVCSTMSQYIQQLRLRWGKPFSSSVLLGGVQHQDLLAWARESVKEDGFAAPV</sequence>
<dbReference type="PANTHER" id="PTHR13398:SF0">
    <property type="entry name" value="GDP-FUCOSE PROTEIN O-FUCOSYLTRANSFERASE 2"/>
    <property type="match status" value="1"/>
</dbReference>
<evidence type="ECO:0000313" key="1">
    <source>
        <dbReference type="EMBL" id="CAK9048491.1"/>
    </source>
</evidence>
<comment type="caution">
    <text evidence="1">The sequence shown here is derived from an EMBL/GenBank/DDBJ whole genome shotgun (WGS) entry which is preliminary data.</text>
</comment>